<keyword evidence="2 4" id="KW-0378">Hydrolase</keyword>
<evidence type="ECO:0000256" key="1">
    <source>
        <dbReference type="ARBA" id="ARBA00005615"/>
    </source>
</evidence>
<dbReference type="GO" id="GO:0004555">
    <property type="term" value="F:alpha,alpha-trehalase activity"/>
    <property type="evidence" value="ECO:0007669"/>
    <property type="project" value="UniProtKB-EC"/>
</dbReference>
<protein>
    <recommendedName>
        <fullName evidence="4">Trehalase</fullName>
        <ecNumber evidence="4">3.2.1.28</ecNumber>
    </recommendedName>
    <alternativeName>
        <fullName evidence="4">Alpha-trehalose glucohydrolase</fullName>
    </alternativeName>
</protein>
<sequence>MSPTSSSAPSCNYATDETRHGIHALKRAALLADLTKWWEDRDVAREEEKRPLVPATREHRSTRVTQATRQDAAATTGGGALTRLGFVSGKTLLRVLEIAVVMVIVAVELKALATRSANDEAHDVPTFSLHHSSGKLLSGGHRLRSFLRHMKSQPVVPSEGATKTNQPLGVDVELERAMDIYCRGPLLHAVQMANVFSDSKYFVDMPIKDNSSAFDILVDFQHRELAMTEYRSNIQDTHKQQLRRFLDDHFDPPGTDLLPITPFDYQGQFYPPMVADIRDEELRDWAFDLHRIWQSLGRIRNPHVKGSLLPSRKLDEPSSSRHDNVLIVPGGRFRESYYWDSYWIVQGLLVSDMPVTARGIVNHLLEYVSQFGFVPNGGRVYYLTRSQPPMLSDMVKLVAGLPANGTDIEYDDEYLRAALPILEREYDFWMQHGPSGHAVEFTRRDATDGVTGDVTYVLNRYTSSANHPRPESYREDVLVASEIFDRTIHMDDGNAAATERHKDEYYNNVIAAAESGWDFSSRWLRDPFDMKSMVTSSVVPVDLNSIMYRVERNLMEFNQYLGNEKRAQFFDRAAARRLRAIDAILWSEKHQSWKDYDLETDTHSVIVSVSDYTPLWAKAFNATNIDRLKTVVSSLKNSGLLQVGGIQTTTTFSGQQWDMPNAWPPEQDIVVEGLLAINTTESHNLARELTRTWTQTSLTAWKQTGLMFEKYNASEVGGLGAGGEYFPQFGFGWTNGVILKFLTIHQNLLHAD</sequence>
<dbReference type="EMBL" id="CANTFL010000007">
    <property type="protein sequence ID" value="CAI5708373.1"/>
    <property type="molecule type" value="Genomic_DNA"/>
</dbReference>
<dbReference type="InterPro" id="IPR012341">
    <property type="entry name" value="6hp_glycosidase-like_sf"/>
</dbReference>
<dbReference type="PANTHER" id="PTHR23403:SF1">
    <property type="entry name" value="TREHALASE"/>
    <property type="match status" value="1"/>
</dbReference>
<name>A0AAV0SUF9_HYABA</name>
<dbReference type="Pfam" id="PF01204">
    <property type="entry name" value="Trehalase"/>
    <property type="match status" value="1"/>
</dbReference>
<comment type="catalytic activity">
    <reaction evidence="4">
        <text>alpha,alpha-trehalose + H2O = alpha-D-glucose + beta-D-glucose</text>
        <dbReference type="Rhea" id="RHEA:32675"/>
        <dbReference type="ChEBI" id="CHEBI:15377"/>
        <dbReference type="ChEBI" id="CHEBI:15903"/>
        <dbReference type="ChEBI" id="CHEBI:16551"/>
        <dbReference type="ChEBI" id="CHEBI:17925"/>
        <dbReference type="EC" id="3.2.1.28"/>
    </reaction>
</comment>
<reference evidence="5" key="1">
    <citation type="submission" date="2022-12" db="EMBL/GenBank/DDBJ databases">
        <authorList>
            <person name="Webb A."/>
        </authorList>
    </citation>
    <scope>NUCLEOTIDE SEQUENCE</scope>
    <source>
        <strain evidence="5">Hp1</strain>
    </source>
</reference>
<dbReference type="PANTHER" id="PTHR23403">
    <property type="entry name" value="TREHALASE"/>
    <property type="match status" value="1"/>
</dbReference>
<keyword evidence="6" id="KW-1185">Reference proteome</keyword>
<gene>
    <name evidence="5" type="ORF">HBR001_LOCUS75</name>
</gene>
<comment type="similarity">
    <text evidence="1 4">Belongs to the glycosyl hydrolase 37 family.</text>
</comment>
<dbReference type="PROSITE" id="PS00928">
    <property type="entry name" value="TREHALASE_2"/>
    <property type="match status" value="1"/>
</dbReference>
<evidence type="ECO:0000256" key="3">
    <source>
        <dbReference type="ARBA" id="ARBA00023295"/>
    </source>
</evidence>
<dbReference type="AlphaFoldDB" id="A0AAV0SUF9"/>
<evidence type="ECO:0000256" key="2">
    <source>
        <dbReference type="ARBA" id="ARBA00022801"/>
    </source>
</evidence>
<evidence type="ECO:0000313" key="6">
    <source>
        <dbReference type="Proteomes" id="UP001162031"/>
    </source>
</evidence>
<accession>A0AAV0SUF9</accession>
<dbReference type="InterPro" id="IPR001661">
    <property type="entry name" value="Glyco_hydro_37"/>
</dbReference>
<dbReference type="InterPro" id="IPR018232">
    <property type="entry name" value="Glyco_hydro_37_CS"/>
</dbReference>
<evidence type="ECO:0000256" key="4">
    <source>
        <dbReference type="RuleBase" id="RU361180"/>
    </source>
</evidence>
<evidence type="ECO:0000313" key="5">
    <source>
        <dbReference type="EMBL" id="CAI5708373.1"/>
    </source>
</evidence>
<dbReference type="PROSITE" id="PS00927">
    <property type="entry name" value="TREHALASE_1"/>
    <property type="match status" value="1"/>
</dbReference>
<dbReference type="PRINTS" id="PR00744">
    <property type="entry name" value="GLHYDRLASE37"/>
</dbReference>
<organism evidence="5 6">
    <name type="scientific">Hyaloperonospora brassicae</name>
    <name type="common">Brassica downy mildew</name>
    <name type="synonym">Peronospora brassicae</name>
    <dbReference type="NCBI Taxonomy" id="162125"/>
    <lineage>
        <taxon>Eukaryota</taxon>
        <taxon>Sar</taxon>
        <taxon>Stramenopiles</taxon>
        <taxon>Oomycota</taxon>
        <taxon>Peronosporomycetes</taxon>
        <taxon>Peronosporales</taxon>
        <taxon>Peronosporaceae</taxon>
        <taxon>Hyaloperonospora</taxon>
    </lineage>
</organism>
<dbReference type="Proteomes" id="UP001162031">
    <property type="component" value="Unassembled WGS sequence"/>
</dbReference>
<dbReference type="SUPFAM" id="SSF48208">
    <property type="entry name" value="Six-hairpin glycosidases"/>
    <property type="match status" value="1"/>
</dbReference>
<dbReference type="Gene3D" id="1.50.10.10">
    <property type="match status" value="1"/>
</dbReference>
<dbReference type="EC" id="3.2.1.28" evidence="4"/>
<comment type="caution">
    <text evidence="5">The sequence shown here is derived from an EMBL/GenBank/DDBJ whole genome shotgun (WGS) entry which is preliminary data.</text>
</comment>
<proteinExistence type="inferred from homology"/>
<dbReference type="InterPro" id="IPR008928">
    <property type="entry name" value="6-hairpin_glycosidase_sf"/>
</dbReference>
<dbReference type="GO" id="GO:0005993">
    <property type="term" value="P:trehalose catabolic process"/>
    <property type="evidence" value="ECO:0007669"/>
    <property type="project" value="TreeGrafter"/>
</dbReference>
<keyword evidence="3 4" id="KW-0326">Glycosidase</keyword>